<protein>
    <submittedName>
        <fullName evidence="2">SWI/SNF-related matrix-associated actin-dependent regulator</fullName>
    </submittedName>
</protein>
<evidence type="ECO:0000313" key="2">
    <source>
        <dbReference type="EMBL" id="KAJ4461378.1"/>
    </source>
</evidence>
<dbReference type="Pfam" id="PF04855">
    <property type="entry name" value="SNF5"/>
    <property type="match status" value="2"/>
</dbReference>
<keyword evidence="3" id="KW-1185">Reference proteome</keyword>
<dbReference type="Proteomes" id="UP001141327">
    <property type="component" value="Unassembled WGS sequence"/>
</dbReference>
<evidence type="ECO:0000256" key="1">
    <source>
        <dbReference type="SAM" id="MobiDB-lite"/>
    </source>
</evidence>
<gene>
    <name evidence="2" type="ORF">PAPYR_2439</name>
</gene>
<organism evidence="2 3">
    <name type="scientific">Paratrimastix pyriformis</name>
    <dbReference type="NCBI Taxonomy" id="342808"/>
    <lineage>
        <taxon>Eukaryota</taxon>
        <taxon>Metamonada</taxon>
        <taxon>Preaxostyla</taxon>
        <taxon>Paratrimastigidae</taxon>
        <taxon>Paratrimastix</taxon>
    </lineage>
</organism>
<feature type="region of interest" description="Disordered" evidence="1">
    <location>
        <begin position="189"/>
        <end position="218"/>
    </location>
</feature>
<accession>A0ABQ8URB0</accession>
<comment type="caution">
    <text evidence="2">The sequence shown here is derived from an EMBL/GenBank/DDBJ whole genome shotgun (WGS) entry which is preliminary data.</text>
</comment>
<proteinExistence type="predicted"/>
<name>A0ABQ8URB0_9EUKA</name>
<evidence type="ECO:0000313" key="3">
    <source>
        <dbReference type="Proteomes" id="UP001141327"/>
    </source>
</evidence>
<reference evidence="2" key="1">
    <citation type="journal article" date="2022" name="bioRxiv">
        <title>Genomics of Preaxostyla Flagellates Illuminates Evolutionary Transitions and the Path Towards Mitochondrial Loss.</title>
        <authorList>
            <person name="Novak L.V.F."/>
            <person name="Treitli S.C."/>
            <person name="Pyrih J."/>
            <person name="Halakuc P."/>
            <person name="Pipaliya S.V."/>
            <person name="Vacek V."/>
            <person name="Brzon O."/>
            <person name="Soukal P."/>
            <person name="Eme L."/>
            <person name="Dacks J.B."/>
            <person name="Karnkowska A."/>
            <person name="Elias M."/>
            <person name="Hampl V."/>
        </authorList>
    </citation>
    <scope>NUCLEOTIDE SEQUENCE</scope>
    <source>
        <strain evidence="2">RCP-MX</strain>
    </source>
</reference>
<sequence length="250" mass="27356">MSAGAGEPRGASVGSVLVPITLEIRSGHQSITEHFSWNVFEQSITMHDLAENLVTDHRLPQSLVAPITASIYAQVERFLEQNTLCLPNYPCIHRLNLEVRLCDVLLRDQLDWDISDETNSAEAYAMQLCREMGITVPHFAEALAEALREQIYRARLSPLGATLLRQKNPLPLRTVCGCSPTVRPDPTRPWAGCKAGRAPTRVSSGRPTKAPSQWDGPLAATRAARLPLGLLRVREGATRPAPGANPSCPQ</sequence>
<dbReference type="EMBL" id="JAPMOS010000008">
    <property type="protein sequence ID" value="KAJ4461378.1"/>
    <property type="molecule type" value="Genomic_DNA"/>
</dbReference>
<dbReference type="InterPro" id="IPR006939">
    <property type="entry name" value="SNF5"/>
</dbReference>